<dbReference type="Pfam" id="PF02867">
    <property type="entry name" value="Ribonuc_red_lgC"/>
    <property type="match status" value="1"/>
</dbReference>
<dbReference type="Proteomes" id="UP001157125">
    <property type="component" value="Unassembled WGS sequence"/>
</dbReference>
<feature type="region of interest" description="Disordered" evidence="2">
    <location>
        <begin position="236"/>
        <end position="307"/>
    </location>
</feature>
<name>A0ABQ6ICY5_9MICO</name>
<dbReference type="InterPro" id="IPR000788">
    <property type="entry name" value="RNR_lg_C"/>
</dbReference>
<proteinExistence type="inferred from homology"/>
<dbReference type="PANTHER" id="PTHR11573">
    <property type="entry name" value="RIBONUCLEOSIDE-DIPHOSPHATE REDUCTASE LARGE CHAIN"/>
    <property type="match status" value="1"/>
</dbReference>
<evidence type="ECO:0000259" key="3">
    <source>
        <dbReference type="Pfam" id="PF02867"/>
    </source>
</evidence>
<evidence type="ECO:0000256" key="2">
    <source>
        <dbReference type="SAM" id="MobiDB-lite"/>
    </source>
</evidence>
<feature type="domain" description="Ribonucleotide reductase large subunit C-terminal" evidence="3">
    <location>
        <begin position="1"/>
        <end position="200"/>
    </location>
</feature>
<dbReference type="Gene3D" id="3.20.70.20">
    <property type="match status" value="1"/>
</dbReference>
<evidence type="ECO:0000313" key="4">
    <source>
        <dbReference type="EMBL" id="GMA34593.1"/>
    </source>
</evidence>
<protein>
    <recommendedName>
        <fullName evidence="3">Ribonucleotide reductase large subunit C-terminal domain-containing protein</fullName>
    </recommendedName>
</protein>
<dbReference type="EMBL" id="BSUN01000001">
    <property type="protein sequence ID" value="GMA34593.1"/>
    <property type="molecule type" value="Genomic_DNA"/>
</dbReference>
<evidence type="ECO:0000313" key="5">
    <source>
        <dbReference type="Proteomes" id="UP001157125"/>
    </source>
</evidence>
<gene>
    <name evidence="4" type="ORF">GCM10025876_07970</name>
</gene>
<evidence type="ECO:0000256" key="1">
    <source>
        <dbReference type="ARBA" id="ARBA00010406"/>
    </source>
</evidence>
<dbReference type="PRINTS" id="PR01183">
    <property type="entry name" value="RIBORDTASEM1"/>
</dbReference>
<dbReference type="PANTHER" id="PTHR11573:SF30">
    <property type="entry name" value="RIBONUCLEOSIDE-DIPHOSPHATE REDUCTASE 2 SUBUNIT ALPHA"/>
    <property type="match status" value="1"/>
</dbReference>
<reference evidence="5" key="1">
    <citation type="journal article" date="2019" name="Int. J. Syst. Evol. Microbiol.">
        <title>The Global Catalogue of Microorganisms (GCM) 10K type strain sequencing project: providing services to taxonomists for standard genome sequencing and annotation.</title>
        <authorList>
            <consortium name="The Broad Institute Genomics Platform"/>
            <consortium name="The Broad Institute Genome Sequencing Center for Infectious Disease"/>
            <person name="Wu L."/>
            <person name="Ma J."/>
        </authorList>
    </citation>
    <scope>NUCLEOTIDE SEQUENCE [LARGE SCALE GENOMIC DNA]</scope>
    <source>
        <strain evidence="5">NBRC 112299</strain>
    </source>
</reference>
<feature type="compositionally biased region" description="Basic and acidic residues" evidence="2">
    <location>
        <begin position="271"/>
        <end position="281"/>
    </location>
</feature>
<keyword evidence="5" id="KW-1185">Reference proteome</keyword>
<dbReference type="SUPFAM" id="SSF51998">
    <property type="entry name" value="PFL-like glycyl radical enzymes"/>
    <property type="match status" value="1"/>
</dbReference>
<sequence length="307" mass="33542">MFEDTVNRANPVKGRINMSNLCSEILQVNTPSVFNEDLTYEQTGKDISCNLGSMNIATAMDGGNLGKTVEIAVRGLTAVSTQSSIDSVPSVKYGNDRAHAIGLGQMNLHGYLGRERIHYGSEEGIDFTNIYFYTVLFHAIAASNAIAKEQGASFEGFADSKYASGEFFDKYTDQEWVPATARVAELFADAGIAIPTQDDWRGEGLGAGVRHLQPEPPGRAAHRFHLVHQQLDLVDPPDRLEDRDPQGRQAGSCVLPGALHGQRQPGVLPGRVRDRPREDHRHLRRCHPARGPGPVADAVLPGHRHHA</sequence>
<comment type="similarity">
    <text evidence="1">Belongs to the ribonucleoside diphosphate reductase large chain family.</text>
</comment>
<comment type="caution">
    <text evidence="4">The sequence shown here is derived from an EMBL/GenBank/DDBJ whole genome shotgun (WGS) entry which is preliminary data.</text>
</comment>
<feature type="compositionally biased region" description="Basic and acidic residues" evidence="2">
    <location>
        <begin position="236"/>
        <end position="246"/>
    </location>
</feature>
<organism evidence="4 5">
    <name type="scientific">Demequina litorisediminis</name>
    <dbReference type="NCBI Taxonomy" id="1849022"/>
    <lineage>
        <taxon>Bacteria</taxon>
        <taxon>Bacillati</taxon>
        <taxon>Actinomycetota</taxon>
        <taxon>Actinomycetes</taxon>
        <taxon>Micrococcales</taxon>
        <taxon>Demequinaceae</taxon>
        <taxon>Demequina</taxon>
    </lineage>
</organism>
<dbReference type="InterPro" id="IPR039718">
    <property type="entry name" value="Rrm1"/>
</dbReference>
<accession>A0ABQ6ICY5</accession>